<accession>A4J3W2</accession>
<dbReference type="SUPFAM" id="SSF47413">
    <property type="entry name" value="lambda repressor-like DNA-binding domains"/>
    <property type="match status" value="1"/>
</dbReference>
<evidence type="ECO:0000259" key="4">
    <source>
        <dbReference type="PROSITE" id="PS50943"/>
    </source>
</evidence>
<dbReference type="CDD" id="cd00093">
    <property type="entry name" value="HTH_XRE"/>
    <property type="match status" value="1"/>
</dbReference>
<evidence type="ECO:0000256" key="1">
    <source>
        <dbReference type="ARBA" id="ARBA00023015"/>
    </source>
</evidence>
<dbReference type="InterPro" id="IPR010982">
    <property type="entry name" value="Lambda_DNA-bd_dom_sf"/>
</dbReference>
<dbReference type="PROSITE" id="PS50943">
    <property type="entry name" value="HTH_CROC1"/>
    <property type="match status" value="1"/>
</dbReference>
<keyword evidence="3" id="KW-0804">Transcription</keyword>
<dbReference type="RefSeq" id="WP_011877591.1">
    <property type="nucleotide sequence ID" value="NC_009253.1"/>
</dbReference>
<sequence>MSVGKSIAKLRKQKKWTQSKLAKETGLSRGYIASIEQGRRHPALKTLTIIAEKLGVEMRELIRGGDHLD</sequence>
<reference evidence="5 6" key="1">
    <citation type="submission" date="2007-03" db="EMBL/GenBank/DDBJ databases">
        <title>Complete sequence of Desulfotomaculum reducens MI-1.</title>
        <authorList>
            <consortium name="US DOE Joint Genome Institute"/>
            <person name="Copeland A."/>
            <person name="Lucas S."/>
            <person name="Lapidus A."/>
            <person name="Barry K."/>
            <person name="Detter J.C."/>
            <person name="Glavina del Rio T."/>
            <person name="Hammon N."/>
            <person name="Israni S."/>
            <person name="Dalin E."/>
            <person name="Tice H."/>
            <person name="Pitluck S."/>
            <person name="Sims D."/>
            <person name="Brettin T."/>
            <person name="Bruce D."/>
            <person name="Han C."/>
            <person name="Tapia R."/>
            <person name="Schmutz J."/>
            <person name="Larimer F."/>
            <person name="Land M."/>
            <person name="Hauser L."/>
            <person name="Kyrpides N."/>
            <person name="Kim E."/>
            <person name="Tebo B.M."/>
            <person name="Richardson P."/>
        </authorList>
    </citation>
    <scope>NUCLEOTIDE SEQUENCE [LARGE SCALE GENOMIC DNA]</scope>
    <source>
        <strain evidence="5 6">MI-1</strain>
    </source>
</reference>
<dbReference type="Pfam" id="PF01381">
    <property type="entry name" value="HTH_3"/>
    <property type="match status" value="1"/>
</dbReference>
<dbReference type="SMART" id="SM00530">
    <property type="entry name" value="HTH_XRE"/>
    <property type="match status" value="1"/>
</dbReference>
<evidence type="ECO:0000256" key="3">
    <source>
        <dbReference type="ARBA" id="ARBA00023163"/>
    </source>
</evidence>
<dbReference type="KEGG" id="drm:Dred_1231"/>
<keyword evidence="6" id="KW-1185">Reference proteome</keyword>
<organism evidence="5 6">
    <name type="scientific">Desulforamulus reducens (strain ATCC BAA-1160 / DSM 100696 / MI-1)</name>
    <name type="common">Desulfotomaculum reducens</name>
    <dbReference type="NCBI Taxonomy" id="349161"/>
    <lineage>
        <taxon>Bacteria</taxon>
        <taxon>Bacillati</taxon>
        <taxon>Bacillota</taxon>
        <taxon>Clostridia</taxon>
        <taxon>Eubacteriales</taxon>
        <taxon>Peptococcaceae</taxon>
        <taxon>Desulforamulus</taxon>
    </lineage>
</organism>
<proteinExistence type="predicted"/>
<dbReference type="eggNOG" id="COG1396">
    <property type="taxonomic scope" value="Bacteria"/>
</dbReference>
<evidence type="ECO:0000313" key="6">
    <source>
        <dbReference type="Proteomes" id="UP000001556"/>
    </source>
</evidence>
<dbReference type="OrthoDB" id="1684348at2"/>
<dbReference type="GO" id="GO:0003700">
    <property type="term" value="F:DNA-binding transcription factor activity"/>
    <property type="evidence" value="ECO:0007669"/>
    <property type="project" value="TreeGrafter"/>
</dbReference>
<dbReference type="PANTHER" id="PTHR46797:SF23">
    <property type="entry name" value="HTH-TYPE TRANSCRIPTIONAL REGULATOR SUTR"/>
    <property type="match status" value="1"/>
</dbReference>
<name>A4J3W2_DESRM</name>
<feature type="domain" description="HTH cro/C1-type" evidence="4">
    <location>
        <begin position="7"/>
        <end position="61"/>
    </location>
</feature>
<evidence type="ECO:0000313" key="5">
    <source>
        <dbReference type="EMBL" id="ABO49765.1"/>
    </source>
</evidence>
<dbReference type="AlphaFoldDB" id="A4J3W2"/>
<keyword evidence="1" id="KW-0805">Transcription regulation</keyword>
<evidence type="ECO:0000256" key="2">
    <source>
        <dbReference type="ARBA" id="ARBA00023125"/>
    </source>
</evidence>
<dbReference type="EMBL" id="CP000612">
    <property type="protein sequence ID" value="ABO49765.1"/>
    <property type="molecule type" value="Genomic_DNA"/>
</dbReference>
<dbReference type="PANTHER" id="PTHR46797">
    <property type="entry name" value="HTH-TYPE TRANSCRIPTIONAL REGULATOR"/>
    <property type="match status" value="1"/>
</dbReference>
<dbReference type="GO" id="GO:0005829">
    <property type="term" value="C:cytosol"/>
    <property type="evidence" value="ECO:0007669"/>
    <property type="project" value="TreeGrafter"/>
</dbReference>
<protein>
    <submittedName>
        <fullName evidence="5">Putative transcriptional regulator, XRE family</fullName>
    </submittedName>
</protein>
<dbReference type="STRING" id="349161.Dred_1231"/>
<dbReference type="InterPro" id="IPR050807">
    <property type="entry name" value="TransReg_Diox_bact_type"/>
</dbReference>
<keyword evidence="2" id="KW-0238">DNA-binding</keyword>
<gene>
    <name evidence="5" type="ordered locus">Dred_1231</name>
</gene>
<dbReference type="GO" id="GO:0003677">
    <property type="term" value="F:DNA binding"/>
    <property type="evidence" value="ECO:0007669"/>
    <property type="project" value="UniProtKB-KW"/>
</dbReference>
<dbReference type="InterPro" id="IPR001387">
    <property type="entry name" value="Cro/C1-type_HTH"/>
</dbReference>
<dbReference type="HOGENOM" id="CLU_066192_29_2_9"/>
<dbReference type="Gene3D" id="1.10.260.40">
    <property type="entry name" value="lambda repressor-like DNA-binding domains"/>
    <property type="match status" value="1"/>
</dbReference>
<dbReference type="Proteomes" id="UP000001556">
    <property type="component" value="Chromosome"/>
</dbReference>